<dbReference type="InterPro" id="IPR036291">
    <property type="entry name" value="NAD(P)-bd_dom_sf"/>
</dbReference>
<proteinExistence type="predicted"/>
<dbReference type="InterPro" id="IPR000683">
    <property type="entry name" value="Gfo/Idh/MocA-like_OxRdtase_N"/>
</dbReference>
<feature type="domain" description="GFO/IDH/MocA-like oxidoreductase" evidence="3">
    <location>
        <begin position="161"/>
        <end position="280"/>
    </location>
</feature>
<dbReference type="GO" id="GO:0033712">
    <property type="term" value="F:1,5-anhydro-D-fructose reductase (1,5-anhydro-D-mannitol-forming) activity"/>
    <property type="evidence" value="ECO:0007669"/>
    <property type="project" value="UniProtKB-EC"/>
</dbReference>
<dbReference type="RefSeq" id="WP_115729765.1">
    <property type="nucleotide sequence ID" value="NZ_BAAAVY010000033.1"/>
</dbReference>
<dbReference type="Proteomes" id="UP000254701">
    <property type="component" value="Unassembled WGS sequence"/>
</dbReference>
<evidence type="ECO:0000259" key="2">
    <source>
        <dbReference type="Pfam" id="PF01408"/>
    </source>
</evidence>
<sequence length="414" mass="45928">MTGLPKQRLRVGFVGSGFIAEFHLKGMLGVRNVDVTGVFSRKAENRARFANRVAELGLGECTSHDSLESLVNADNVDAIWILSPNYTRLDVMRTLHAEVKAGRSKVIAVACEKPLARTIAEAREMLRLAEDAGLNHGYLENQVFCTPVIRGKDIIWRRAASATGRPYLARAAEEHSGPHEPWFWQGDKQGGGVLSDMMCHSVEVARHLLTKPGAQRKSLTIKQVSGTVANLKWTRPSYADQLRKRFGNDVDYRNRPSEDFARGTILLEDEEGNELVIEATTSWAYVGAGLRIQLELLGPEYAMEFNSLNTGLKIFMSREVKGEEGEDLVEKQNAEQGLMPVLEDEAGVYGYTDENRHMVECFRKGETPMETFHDGLAVVEILMGLYRSAEISGSVSFPAPELENYVPVVARTGA</sequence>
<evidence type="ECO:0000259" key="3">
    <source>
        <dbReference type="Pfam" id="PF22725"/>
    </source>
</evidence>
<dbReference type="PANTHER" id="PTHR43818:SF11">
    <property type="entry name" value="BCDNA.GH03377"/>
    <property type="match status" value="1"/>
</dbReference>
<feature type="domain" description="Gfo/Idh/MocA-like oxidoreductase N-terminal" evidence="2">
    <location>
        <begin position="9"/>
        <end position="133"/>
    </location>
</feature>
<dbReference type="OrthoDB" id="9801953at2"/>
<dbReference type="SUPFAM" id="SSF51735">
    <property type="entry name" value="NAD(P)-binding Rossmann-fold domains"/>
    <property type="match status" value="1"/>
</dbReference>
<dbReference type="PANTHER" id="PTHR43818">
    <property type="entry name" value="BCDNA.GH03377"/>
    <property type="match status" value="1"/>
</dbReference>
<evidence type="ECO:0000256" key="1">
    <source>
        <dbReference type="ARBA" id="ARBA00023002"/>
    </source>
</evidence>
<dbReference type="SUPFAM" id="SSF55347">
    <property type="entry name" value="Glyceraldehyde-3-phosphate dehydrogenase-like, C-terminal domain"/>
    <property type="match status" value="1"/>
</dbReference>
<evidence type="ECO:0000313" key="5">
    <source>
        <dbReference type="Proteomes" id="UP000254701"/>
    </source>
</evidence>
<dbReference type="Pfam" id="PF01408">
    <property type="entry name" value="GFO_IDH_MocA"/>
    <property type="match status" value="1"/>
</dbReference>
<dbReference type="InterPro" id="IPR050463">
    <property type="entry name" value="Gfo/Idh/MocA_oxidrdct_glycsds"/>
</dbReference>
<dbReference type="Gene3D" id="3.40.50.720">
    <property type="entry name" value="NAD(P)-binding Rossmann-like Domain"/>
    <property type="match status" value="1"/>
</dbReference>
<dbReference type="AlphaFoldDB" id="A0A380WEA9"/>
<name>A0A380WEA9_AMIAI</name>
<dbReference type="InterPro" id="IPR055170">
    <property type="entry name" value="GFO_IDH_MocA-like_dom"/>
</dbReference>
<protein>
    <submittedName>
        <fullName evidence="4">1,5-anhydro-D-fructose reductase</fullName>
        <ecNumber evidence="4">1.1.1.292</ecNumber>
    </submittedName>
</protein>
<reference evidence="4 5" key="1">
    <citation type="submission" date="2018-06" db="EMBL/GenBank/DDBJ databases">
        <authorList>
            <consortium name="Pathogen Informatics"/>
            <person name="Doyle S."/>
        </authorList>
    </citation>
    <scope>NUCLEOTIDE SEQUENCE [LARGE SCALE GENOMIC DNA]</scope>
    <source>
        <strain evidence="4 5">NCTC10684</strain>
    </source>
</reference>
<dbReference type="GO" id="GO:0000166">
    <property type="term" value="F:nucleotide binding"/>
    <property type="evidence" value="ECO:0007669"/>
    <property type="project" value="InterPro"/>
</dbReference>
<keyword evidence="1 4" id="KW-0560">Oxidoreductase</keyword>
<accession>A0A380WEA9</accession>
<dbReference type="Pfam" id="PF22725">
    <property type="entry name" value="GFO_IDH_MocA_C3"/>
    <property type="match status" value="1"/>
</dbReference>
<evidence type="ECO:0000313" key="4">
    <source>
        <dbReference type="EMBL" id="SUU87231.1"/>
    </source>
</evidence>
<dbReference type="EC" id="1.1.1.292" evidence="4"/>
<dbReference type="EMBL" id="UFSM01000001">
    <property type="protein sequence ID" value="SUU87231.1"/>
    <property type="molecule type" value="Genomic_DNA"/>
</dbReference>
<gene>
    <name evidence="4" type="primary">afr_2</name>
    <name evidence="4" type="ORF">NCTC10684_00423</name>
</gene>
<dbReference type="Gene3D" id="3.30.360.10">
    <property type="entry name" value="Dihydrodipicolinate Reductase, domain 2"/>
    <property type="match status" value="1"/>
</dbReference>
<organism evidence="4 5">
    <name type="scientific">Aminobacter aminovorans</name>
    <name type="common">Chelatobacter heintzii</name>
    <dbReference type="NCBI Taxonomy" id="83263"/>
    <lineage>
        <taxon>Bacteria</taxon>
        <taxon>Pseudomonadati</taxon>
        <taxon>Pseudomonadota</taxon>
        <taxon>Alphaproteobacteria</taxon>
        <taxon>Hyphomicrobiales</taxon>
        <taxon>Phyllobacteriaceae</taxon>
        <taxon>Aminobacter</taxon>
    </lineage>
</organism>